<organism evidence="2 3">
    <name type="scientific">Zymoseptoria tritici ST99CH_1A5</name>
    <dbReference type="NCBI Taxonomy" id="1276529"/>
    <lineage>
        <taxon>Eukaryota</taxon>
        <taxon>Fungi</taxon>
        <taxon>Dikarya</taxon>
        <taxon>Ascomycota</taxon>
        <taxon>Pezizomycotina</taxon>
        <taxon>Dothideomycetes</taxon>
        <taxon>Dothideomycetidae</taxon>
        <taxon>Mycosphaerellales</taxon>
        <taxon>Mycosphaerellaceae</taxon>
        <taxon>Zymoseptoria</taxon>
    </lineage>
</organism>
<evidence type="ECO:0000256" key="1">
    <source>
        <dbReference type="SAM" id="MobiDB-lite"/>
    </source>
</evidence>
<evidence type="ECO:0000313" key="2">
    <source>
        <dbReference type="EMBL" id="SMY30225.1"/>
    </source>
</evidence>
<feature type="region of interest" description="Disordered" evidence="1">
    <location>
        <begin position="256"/>
        <end position="318"/>
    </location>
</feature>
<feature type="region of interest" description="Disordered" evidence="1">
    <location>
        <begin position="461"/>
        <end position="492"/>
    </location>
</feature>
<feature type="compositionally biased region" description="Acidic residues" evidence="1">
    <location>
        <begin position="462"/>
        <end position="492"/>
    </location>
</feature>
<dbReference type="EMBL" id="LT882691">
    <property type="protein sequence ID" value="SMY30225.1"/>
    <property type="molecule type" value="Genomic_DNA"/>
</dbReference>
<proteinExistence type="predicted"/>
<gene>
    <name evidence="2" type="ORF">ZT1A5_G11676</name>
</gene>
<evidence type="ECO:0000313" key="3">
    <source>
        <dbReference type="Proteomes" id="UP000215453"/>
    </source>
</evidence>
<feature type="compositionally biased region" description="Basic and acidic residues" evidence="1">
    <location>
        <begin position="269"/>
        <end position="287"/>
    </location>
</feature>
<feature type="region of interest" description="Disordered" evidence="1">
    <location>
        <begin position="153"/>
        <end position="218"/>
    </location>
</feature>
<reference evidence="2 3" key="1">
    <citation type="submission" date="2016-10" db="EMBL/GenBank/DDBJ databases">
        <authorList>
            <person name="Varghese N."/>
        </authorList>
    </citation>
    <scope>NUCLEOTIDE SEQUENCE [LARGE SCALE GENOMIC DNA]</scope>
</reference>
<dbReference type="Proteomes" id="UP000215453">
    <property type="component" value="Chromosome 16"/>
</dbReference>
<feature type="compositionally biased region" description="Basic and acidic residues" evidence="1">
    <location>
        <begin position="294"/>
        <end position="318"/>
    </location>
</feature>
<protein>
    <submittedName>
        <fullName evidence="2">Uncharacterized protein</fullName>
    </submittedName>
</protein>
<name>A0A1Y6M0P3_ZYMTR</name>
<accession>A0A1Y6M0P3</accession>
<sequence>MWDYLDNALPTIADLTPALFNELYDFLAYVGWTSIASQTTESEEEEEKSKANLLKWIRRNLGERDVGRGERFAAKVLIDGSMALRVVDEVEETGGDAVREGVVGRDGLEEKRREVAVVAEDSITDCVLKVEPRERDGYGDAGLDVLMEDAVSSKCTPHAEEENGTADADAEAEPVEGESRGVAKLGLEQEESECGVLIKQEREEEEDGEGRGEGRADEMQAISGLLLRRGGERDHSAVGEENQEMLLALAALEKEEHAAGKKSSTVEVSFKKKEEKKKEKNKKELPARKMGKKSRVEKGKETEEKEKRAETGSFHERVAGEEINLDVLTKSHHHNDTDTANRGTIAEAYVLLDIAEKHAQSEAIPVLHHQIVSAGGGTARGHRMSTSREVVPPQSSPQRHTTTATTIAPTTTTSDKATAQEILQSLFHRADALFEKENFVGCLVEISRATGIVVGFVRDGERAEEEVTEEEDGEEVWVDDDGDDDGDEAVWE</sequence>
<feature type="compositionally biased region" description="Basic and acidic residues" evidence="1">
    <location>
        <begin position="209"/>
        <end position="218"/>
    </location>
</feature>
<dbReference type="AlphaFoldDB" id="A0A1Y6M0P3"/>
<feature type="compositionally biased region" description="Acidic residues" evidence="1">
    <location>
        <begin position="162"/>
        <end position="176"/>
    </location>
</feature>